<proteinExistence type="predicted"/>
<feature type="transmembrane region" description="Helical" evidence="7">
    <location>
        <begin position="109"/>
        <end position="126"/>
    </location>
</feature>
<evidence type="ECO:0000256" key="6">
    <source>
        <dbReference type="ARBA" id="ARBA00023136"/>
    </source>
</evidence>
<dbReference type="PANTHER" id="PTHR30509:SF9">
    <property type="entry name" value="MULTIDRUG RESISTANCE PROTEIN MDTO"/>
    <property type="match status" value="1"/>
</dbReference>
<keyword evidence="3" id="KW-1003">Cell membrane</keyword>
<feature type="transmembrane region" description="Helical" evidence="7">
    <location>
        <begin position="58"/>
        <end position="78"/>
    </location>
</feature>
<evidence type="ECO:0000256" key="7">
    <source>
        <dbReference type="SAM" id="Phobius"/>
    </source>
</evidence>
<evidence type="ECO:0000256" key="2">
    <source>
        <dbReference type="ARBA" id="ARBA00022448"/>
    </source>
</evidence>
<dbReference type="Proteomes" id="UP000311469">
    <property type="component" value="Chromosome cSF1"/>
</dbReference>
<dbReference type="GO" id="GO:0005886">
    <property type="term" value="C:plasma membrane"/>
    <property type="evidence" value="ECO:0007669"/>
    <property type="project" value="UniProtKB-SubCell"/>
</dbReference>
<feature type="transmembrane region" description="Helical" evidence="7">
    <location>
        <begin position="393"/>
        <end position="409"/>
    </location>
</feature>
<dbReference type="InterPro" id="IPR006726">
    <property type="entry name" value="PHBA_efflux_AaeB/fusaric-R"/>
</dbReference>
<name>A0A5B8CCL7_SPHSA</name>
<feature type="transmembrane region" description="Helical" evidence="7">
    <location>
        <begin position="496"/>
        <end position="514"/>
    </location>
</feature>
<comment type="subcellular location">
    <subcellularLocation>
        <location evidence="1">Cell membrane</location>
        <topology evidence="1">Multi-pass membrane protein</topology>
    </subcellularLocation>
</comment>
<feature type="transmembrane region" description="Helical" evidence="7">
    <location>
        <begin position="471"/>
        <end position="490"/>
    </location>
</feature>
<evidence type="ECO:0000256" key="1">
    <source>
        <dbReference type="ARBA" id="ARBA00004651"/>
    </source>
</evidence>
<protein>
    <submittedName>
        <fullName evidence="8">FUSC family protein</fullName>
    </submittedName>
</protein>
<dbReference type="GO" id="GO:0022857">
    <property type="term" value="F:transmembrane transporter activity"/>
    <property type="evidence" value="ECO:0007669"/>
    <property type="project" value="InterPro"/>
</dbReference>
<organism evidence="8 9">
    <name type="scientific">Sphingobium fuliginis ATCC 27551</name>
    <dbReference type="NCBI Taxonomy" id="1208342"/>
    <lineage>
        <taxon>Bacteria</taxon>
        <taxon>Pseudomonadati</taxon>
        <taxon>Pseudomonadota</taxon>
        <taxon>Alphaproteobacteria</taxon>
        <taxon>Sphingomonadales</taxon>
        <taxon>Sphingomonadaceae</taxon>
        <taxon>Sphingobium</taxon>
    </lineage>
</organism>
<sequence length="667" mass="72826">MTAFLNRQAAIFSAKCFLAAIMALYIALRTSQSDPSWAIVTTYVVAQSRAGAVVSKSVFRVIGTIIGAAASVFMVPPLVNAPELLSGAVALWLGLCAFLSLIDKTSRSYAFMLAGYTACIVVFPSVNQPDAIFDVAIARVQEITLGILCGTIVHAVILPSSSADLLRERLDGVLSDAARWTVDALSIARPETLDNDRRRLATRINDLYDLLLHTGYELGGASRQRRVYLALLAQMERMLPLLAAVDDRVMELRRSGTMGADVEAFLEEVSARVSTSFGAGPGDHADLRRLRYDCRRFEPSLTSGFTWHQAILLNLFARLSDLVQVQENCLALRSAIVSEPRSPKERRRISALLETKTRAMERDYTGALLTAMCTGLALFCACLLWITSAWKDGGTAVLNAGIFFSIYSSSTNPTALLRNKLVGVGVRTLLAIVYVLVIIPSIDGFVMFAAALAPVLLISGAAMTVPRYAPLGFNLILGVLSPAIISIRFVPDFAAYLNGAIASLTGIYFALLMMTMMQTLWLGGAIDRLLQAGWDDIGRARYESRAHWRSRMEHRLALLATHTAQIGAVAPHRTADAFRDLMTGLALGELAGLRDRLVGQGIRGTQDIINQTADYYRSLDRKGALDPPTSLRDRIDEQLRLLMPSSDRRGERQAIVALAGLRRNLFP</sequence>
<dbReference type="RefSeq" id="WP_140041715.1">
    <property type="nucleotide sequence ID" value="NZ_CP041016.1"/>
</dbReference>
<evidence type="ECO:0000256" key="3">
    <source>
        <dbReference type="ARBA" id="ARBA00022475"/>
    </source>
</evidence>
<reference evidence="8 9" key="1">
    <citation type="submission" date="2019-06" db="EMBL/GenBank/DDBJ databases">
        <title>Genome organization and adaptive potential of archetypical organophosphate degarding Sphingobium fuliginis ATCC 27551.</title>
        <authorList>
            <person name="Sarwar A."/>
            <person name="Parthasarathy S."/>
            <person name="Singh C."/>
            <person name="Siddavattam D."/>
        </authorList>
    </citation>
    <scope>NUCLEOTIDE SEQUENCE [LARGE SCALE GENOMIC DNA]</scope>
    <source>
        <strain evidence="8 9">ATCC 27551</strain>
    </source>
</reference>
<feature type="transmembrane region" description="Helical" evidence="7">
    <location>
        <begin position="84"/>
        <end position="102"/>
    </location>
</feature>
<dbReference type="EMBL" id="CP041016">
    <property type="protein sequence ID" value="QDC36585.1"/>
    <property type="molecule type" value="Genomic_DNA"/>
</dbReference>
<keyword evidence="4 7" id="KW-0812">Transmembrane</keyword>
<dbReference type="KEGG" id="sufl:FIL70_04320"/>
<dbReference type="Pfam" id="PF04632">
    <property type="entry name" value="FUSC"/>
    <property type="match status" value="1"/>
</dbReference>
<feature type="transmembrane region" description="Helical" evidence="7">
    <location>
        <begin position="12"/>
        <end position="28"/>
    </location>
</feature>
<evidence type="ECO:0000256" key="4">
    <source>
        <dbReference type="ARBA" id="ARBA00022692"/>
    </source>
</evidence>
<gene>
    <name evidence="8" type="ORF">FIL70_04320</name>
</gene>
<keyword evidence="6 7" id="KW-0472">Membrane</keyword>
<evidence type="ECO:0000256" key="5">
    <source>
        <dbReference type="ARBA" id="ARBA00022989"/>
    </source>
</evidence>
<evidence type="ECO:0000313" key="8">
    <source>
        <dbReference type="EMBL" id="QDC36585.1"/>
    </source>
</evidence>
<accession>A0A5B8CCL7</accession>
<keyword evidence="5 7" id="KW-1133">Transmembrane helix</keyword>
<feature type="transmembrane region" description="Helical" evidence="7">
    <location>
        <begin position="138"/>
        <end position="159"/>
    </location>
</feature>
<dbReference type="AlphaFoldDB" id="A0A5B8CCL7"/>
<feature type="transmembrane region" description="Helical" evidence="7">
    <location>
        <begin position="366"/>
        <end position="387"/>
    </location>
</feature>
<evidence type="ECO:0000313" key="9">
    <source>
        <dbReference type="Proteomes" id="UP000311469"/>
    </source>
</evidence>
<dbReference type="PANTHER" id="PTHR30509">
    <property type="entry name" value="P-HYDROXYBENZOIC ACID EFFLUX PUMP SUBUNIT-RELATED"/>
    <property type="match status" value="1"/>
</dbReference>
<keyword evidence="2" id="KW-0813">Transport</keyword>